<feature type="region of interest" description="Disordered" evidence="1">
    <location>
        <begin position="121"/>
        <end position="140"/>
    </location>
</feature>
<accession>A0A2A2ZB72</accession>
<dbReference type="EMBL" id="NSFD01000058">
    <property type="protein sequence ID" value="PBA23643.1"/>
    <property type="molecule type" value="Genomic_DNA"/>
</dbReference>
<feature type="transmembrane region" description="Helical" evidence="2">
    <location>
        <begin position="75"/>
        <end position="94"/>
    </location>
</feature>
<dbReference type="Proteomes" id="UP000217768">
    <property type="component" value="Unassembled WGS sequence"/>
</dbReference>
<proteinExistence type="predicted"/>
<protein>
    <submittedName>
        <fullName evidence="3">Uncharacterized protein</fullName>
    </submittedName>
</protein>
<evidence type="ECO:0000256" key="1">
    <source>
        <dbReference type="SAM" id="MobiDB-lite"/>
    </source>
</evidence>
<evidence type="ECO:0000313" key="4">
    <source>
        <dbReference type="Proteomes" id="UP000217768"/>
    </source>
</evidence>
<sequence>MSSDESPRGNADTAERREPPIFVSIYTLARKFPKLIGKFPNGQPIPFGPFTRIQCGVLVAAAGLILLVFKLLDPPILPTLFVGAAITIPSVILARRIGFSMARTSSRLIWLVRPRLYRAPLSTGGRPPHKHQRPATTGKSSHVLDLEFLQ</sequence>
<reference evidence="3 4" key="1">
    <citation type="submission" date="2017-08" db="EMBL/GenBank/DDBJ databases">
        <title>Phylogenetic analysis of Mycobacterium avium complex whole genomes.</title>
        <authorList>
            <person name="Caverly L.J."/>
            <person name="Spilker T."/>
            <person name="Lipuma J."/>
        </authorList>
    </citation>
    <scope>NUCLEOTIDE SEQUENCE [LARGE SCALE GENOMIC DNA]</scope>
    <source>
        <strain evidence="3 4">FLAC0165</strain>
    </source>
</reference>
<evidence type="ECO:0000313" key="3">
    <source>
        <dbReference type="EMBL" id="PBA23643.1"/>
    </source>
</evidence>
<dbReference type="RefSeq" id="WP_033721382.1">
    <property type="nucleotide sequence ID" value="NZ_JAEKMM010000103.1"/>
</dbReference>
<dbReference type="AlphaFoldDB" id="A0A2A2ZB72"/>
<evidence type="ECO:0000256" key="2">
    <source>
        <dbReference type="SAM" id="Phobius"/>
    </source>
</evidence>
<comment type="caution">
    <text evidence="3">The sequence shown here is derived from an EMBL/GenBank/DDBJ whole genome shotgun (WGS) entry which is preliminary data.</text>
</comment>
<organism evidence="3 4">
    <name type="scientific">Mycobacterium avium</name>
    <dbReference type="NCBI Taxonomy" id="1764"/>
    <lineage>
        <taxon>Bacteria</taxon>
        <taxon>Bacillati</taxon>
        <taxon>Actinomycetota</taxon>
        <taxon>Actinomycetes</taxon>
        <taxon>Mycobacteriales</taxon>
        <taxon>Mycobacteriaceae</taxon>
        <taxon>Mycobacterium</taxon>
        <taxon>Mycobacterium avium complex (MAC)</taxon>
    </lineage>
</organism>
<name>A0A2A2ZB72_MYCAV</name>
<keyword evidence="2" id="KW-1133">Transmembrane helix</keyword>
<keyword evidence="2" id="KW-0472">Membrane</keyword>
<gene>
    <name evidence="3" type="ORF">CKJ66_27405</name>
</gene>
<keyword evidence="2" id="KW-0812">Transmembrane</keyword>
<feature type="transmembrane region" description="Helical" evidence="2">
    <location>
        <begin position="50"/>
        <end position="69"/>
    </location>
</feature>